<evidence type="ECO:0000313" key="1">
    <source>
        <dbReference type="EMBL" id="MZL34931.1"/>
    </source>
</evidence>
<dbReference type="GO" id="GO:0006355">
    <property type="term" value="P:regulation of DNA-templated transcription"/>
    <property type="evidence" value="ECO:0007669"/>
    <property type="project" value="InterPro"/>
</dbReference>
<accession>A0A6L8T949</accession>
<dbReference type="Pfam" id="PF05534">
    <property type="entry name" value="HicB"/>
    <property type="match status" value="1"/>
</dbReference>
<comment type="caution">
    <text evidence="1">The sequence shown here is derived from an EMBL/GenBank/DDBJ whole genome shotgun (WGS) entry which is preliminary data.</text>
</comment>
<proteinExistence type="predicted"/>
<dbReference type="EMBL" id="WWVQ01000060">
    <property type="protein sequence ID" value="MZL34931.1"/>
    <property type="molecule type" value="Genomic_DNA"/>
</dbReference>
<dbReference type="AlphaFoldDB" id="A0A6L8T949"/>
<dbReference type="RefSeq" id="WP_161234199.1">
    <property type="nucleotide sequence ID" value="NZ_JANGDT010000041.1"/>
</dbReference>
<dbReference type="InterPro" id="IPR008651">
    <property type="entry name" value="Uncharacterised_HicB"/>
</dbReference>
<name>A0A6L8T949_9FIRM</name>
<protein>
    <submittedName>
        <fullName evidence="1">Toxin-antitoxin system HicB family antitoxin</fullName>
    </submittedName>
</protein>
<dbReference type="InterPro" id="IPR013321">
    <property type="entry name" value="Arc_rbn_hlx_hlx"/>
</dbReference>
<reference evidence="1 2" key="1">
    <citation type="journal article" date="2019" name="Nat. Med.">
        <title>A library of human gut bacterial isolates paired with longitudinal multiomics data enables mechanistic microbiome research.</title>
        <authorList>
            <person name="Poyet M."/>
            <person name="Groussin M."/>
            <person name="Gibbons S.M."/>
            <person name="Avila-Pacheco J."/>
            <person name="Jiang X."/>
            <person name="Kearney S.M."/>
            <person name="Perrotta A.R."/>
            <person name="Berdy B."/>
            <person name="Zhao S."/>
            <person name="Lieberman T.D."/>
            <person name="Swanson P.K."/>
            <person name="Smith M."/>
            <person name="Roesemann S."/>
            <person name="Alexander J.E."/>
            <person name="Rich S.A."/>
            <person name="Livny J."/>
            <person name="Vlamakis H."/>
            <person name="Clish C."/>
            <person name="Bullock K."/>
            <person name="Deik A."/>
            <person name="Scott J."/>
            <person name="Pierce K.A."/>
            <person name="Xavier R.J."/>
            <person name="Alm E.J."/>
        </authorList>
    </citation>
    <scope>NUCLEOTIDE SEQUENCE [LARGE SCALE GENOMIC DNA]</scope>
    <source>
        <strain evidence="1 2">BIOML-A1</strain>
    </source>
</reference>
<sequence>MNNTIQYKGYIGSVEFSEDDGFFYGKVMGIRSLISYKGENAKELLDDFHDAIDDYLETCKAEGKEPETAFKGSFNVRLSPDLHEKIFVYAVSHQMSMNKYIEDVLKNSPAAREIV</sequence>
<dbReference type="Gene3D" id="1.10.1220.10">
    <property type="entry name" value="Met repressor-like"/>
    <property type="match status" value="1"/>
</dbReference>
<dbReference type="SUPFAM" id="SSF47598">
    <property type="entry name" value="Ribbon-helix-helix"/>
    <property type="match status" value="1"/>
</dbReference>
<gene>
    <name evidence="1" type="ORF">GT728_17505</name>
</gene>
<evidence type="ECO:0000313" key="2">
    <source>
        <dbReference type="Proteomes" id="UP000477285"/>
    </source>
</evidence>
<dbReference type="InterPro" id="IPR010985">
    <property type="entry name" value="Ribbon_hlx_hlx"/>
</dbReference>
<dbReference type="InterPro" id="IPR035069">
    <property type="entry name" value="TTHA1013/TTHA0281-like"/>
</dbReference>
<dbReference type="Proteomes" id="UP000477285">
    <property type="component" value="Unassembled WGS sequence"/>
</dbReference>
<organism evidence="1 2">
    <name type="scientific">Blautia wexlerae</name>
    <dbReference type="NCBI Taxonomy" id="418240"/>
    <lineage>
        <taxon>Bacteria</taxon>
        <taxon>Bacillati</taxon>
        <taxon>Bacillota</taxon>
        <taxon>Clostridia</taxon>
        <taxon>Lachnospirales</taxon>
        <taxon>Lachnospiraceae</taxon>
        <taxon>Blautia</taxon>
    </lineage>
</organism>
<dbReference type="SUPFAM" id="SSF143100">
    <property type="entry name" value="TTHA1013/TTHA0281-like"/>
    <property type="match status" value="1"/>
</dbReference>